<feature type="transmembrane region" description="Helical" evidence="5">
    <location>
        <begin position="251"/>
        <end position="275"/>
    </location>
</feature>
<gene>
    <name evidence="8" type="primary">LOC119641572</name>
</gene>
<feature type="transmembrane region" description="Helical" evidence="5">
    <location>
        <begin position="315"/>
        <end position="341"/>
    </location>
</feature>
<dbReference type="GO" id="GO:0055085">
    <property type="term" value="P:transmembrane transport"/>
    <property type="evidence" value="ECO:0007669"/>
    <property type="project" value="InterPro"/>
</dbReference>
<dbReference type="KEGG" id="gfs:119641572"/>
<reference evidence="8" key="1">
    <citation type="submission" date="2025-08" db="UniProtKB">
        <authorList>
            <consortium name="RefSeq"/>
        </authorList>
    </citation>
    <scope>IDENTIFICATION</scope>
    <source>
        <tissue evidence="8">Whole body pupa</tissue>
    </source>
</reference>
<protein>
    <submittedName>
        <fullName evidence="8">Sodium-independent sulfate anion transporter</fullName>
    </submittedName>
</protein>
<dbReference type="InterPro" id="IPR011547">
    <property type="entry name" value="SLC26A/SulP_dom"/>
</dbReference>
<keyword evidence="2 5" id="KW-0812">Transmembrane</keyword>
<evidence type="ECO:0000256" key="2">
    <source>
        <dbReference type="ARBA" id="ARBA00022692"/>
    </source>
</evidence>
<dbReference type="Gene3D" id="3.30.750.24">
    <property type="entry name" value="STAS domain"/>
    <property type="match status" value="1"/>
</dbReference>
<feature type="transmembrane region" description="Helical" evidence="5">
    <location>
        <begin position="76"/>
        <end position="96"/>
    </location>
</feature>
<evidence type="ECO:0000256" key="5">
    <source>
        <dbReference type="SAM" id="Phobius"/>
    </source>
</evidence>
<dbReference type="Proteomes" id="UP000092443">
    <property type="component" value="Unplaced"/>
</dbReference>
<keyword evidence="3 5" id="KW-1133">Transmembrane helix</keyword>
<dbReference type="GeneID" id="119641572"/>
<feature type="transmembrane region" description="Helical" evidence="5">
    <location>
        <begin position="108"/>
        <end position="134"/>
    </location>
</feature>
<dbReference type="PANTHER" id="PTHR11814">
    <property type="entry name" value="SULFATE TRANSPORTER"/>
    <property type="match status" value="1"/>
</dbReference>
<feature type="transmembrane region" description="Helical" evidence="5">
    <location>
        <begin position="353"/>
        <end position="376"/>
    </location>
</feature>
<dbReference type="Pfam" id="PF00916">
    <property type="entry name" value="Sulfate_transp"/>
    <property type="match status" value="1"/>
</dbReference>
<evidence type="ECO:0000256" key="1">
    <source>
        <dbReference type="ARBA" id="ARBA00004141"/>
    </source>
</evidence>
<organism evidence="7 8">
    <name type="scientific">Glossina fuscipes</name>
    <dbReference type="NCBI Taxonomy" id="7396"/>
    <lineage>
        <taxon>Eukaryota</taxon>
        <taxon>Metazoa</taxon>
        <taxon>Ecdysozoa</taxon>
        <taxon>Arthropoda</taxon>
        <taxon>Hexapoda</taxon>
        <taxon>Insecta</taxon>
        <taxon>Pterygota</taxon>
        <taxon>Neoptera</taxon>
        <taxon>Endopterygota</taxon>
        <taxon>Diptera</taxon>
        <taxon>Brachycera</taxon>
        <taxon>Muscomorpha</taxon>
        <taxon>Hippoboscoidea</taxon>
        <taxon>Glossinidae</taxon>
        <taxon>Glossina</taxon>
    </lineage>
</organism>
<evidence type="ECO:0000313" key="8">
    <source>
        <dbReference type="RefSeq" id="XP_037896249.1"/>
    </source>
</evidence>
<dbReference type="InterPro" id="IPR002645">
    <property type="entry name" value="STAS_dom"/>
</dbReference>
<dbReference type="PROSITE" id="PS50801">
    <property type="entry name" value="STAS"/>
    <property type="match status" value="1"/>
</dbReference>
<feature type="transmembrane region" description="Helical" evidence="5">
    <location>
        <begin position="221"/>
        <end position="239"/>
    </location>
</feature>
<proteinExistence type="predicted"/>
<accession>A0A9C5ZHH8</accession>
<feature type="transmembrane region" description="Helical" evidence="5">
    <location>
        <begin position="388"/>
        <end position="406"/>
    </location>
</feature>
<evidence type="ECO:0000256" key="3">
    <source>
        <dbReference type="ARBA" id="ARBA00022989"/>
    </source>
</evidence>
<evidence type="ECO:0000259" key="6">
    <source>
        <dbReference type="PROSITE" id="PS50801"/>
    </source>
</evidence>
<keyword evidence="4 5" id="KW-0472">Membrane</keyword>
<feature type="domain" description="STAS" evidence="6">
    <location>
        <begin position="499"/>
        <end position="559"/>
    </location>
</feature>
<comment type="subcellular location">
    <subcellularLocation>
        <location evidence="1">Membrane</location>
        <topology evidence="1">Multi-pass membrane protein</topology>
    </subcellularLocation>
</comment>
<feature type="transmembrane region" description="Helical" evidence="5">
    <location>
        <begin position="450"/>
        <end position="477"/>
    </location>
</feature>
<feature type="transmembrane region" description="Helical" evidence="5">
    <location>
        <begin position="146"/>
        <end position="170"/>
    </location>
</feature>
<evidence type="ECO:0000256" key="4">
    <source>
        <dbReference type="ARBA" id="ARBA00023136"/>
    </source>
</evidence>
<dbReference type="GO" id="GO:0016020">
    <property type="term" value="C:membrane"/>
    <property type="evidence" value="ECO:0007669"/>
    <property type="project" value="UniProtKB-SubCell"/>
</dbReference>
<dbReference type="InterPro" id="IPR036513">
    <property type="entry name" value="STAS_dom_sf"/>
</dbReference>
<dbReference type="SUPFAM" id="SSF52091">
    <property type="entry name" value="SpoIIaa-like"/>
    <property type="match status" value="1"/>
</dbReference>
<dbReference type="RefSeq" id="XP_037896249.1">
    <property type="nucleotide sequence ID" value="XM_038040321.1"/>
</dbReference>
<feature type="transmembrane region" description="Helical" evidence="5">
    <location>
        <begin position="177"/>
        <end position="201"/>
    </location>
</feature>
<keyword evidence="7" id="KW-1185">Reference proteome</keyword>
<name>A0A9C5ZHH8_9MUSC</name>
<sequence>MSEFTTPVTATAVSVPSTSSRLSLGEADLYKEQLPPLGRKLRVALTTCCRPQTIVQKFPIISWFPRYQWSYLLQDFIAGFTVGLTTIPQAIAYGVVAGLEPQYGLYSAFMGCFTYIIFGSCKDVTIATTAIMALMVQPYASISPDYAILLCFLAGCTILLLGLCNLGVLVRFISIPVITGFTIAAAITIASAQINNLVGLVSPSKALIPSWKFFFTHLNKISRNDALLGASSLVFLLIMKKTKDISYGNRIFWKYVSLSRNACTVIIGTFLAFILSRDGSQPFKVTGNITPGLPPFRPPPFSTNVNGTTVPFTEMIGTVGTSLAFIPMVAILEIVAIAKAFSKGKIVNASQEMVALGMCNILASFVSSMPVTGSFTRTAVNNASGVKTPLGGLVTGSLVLMALAFLTQTFYYIPKSTLASIIIAAMISLVELKKVKDTWVAKKADLFPFLVTLLLSLFWSLEYGILSGTIANCWFILYSSARPKIELSTEKISEEVFGLVTIKQKLDYASAEYVKEKIVTFVHKQQSEGINLVIILGNEIHGIDSTVAANIITLKEDLQVLNCQVLCWNWNISAAGVICRLQPEMRPIFKFNKTLEDIIEEYRSQRLSNKASQNTLYSET</sequence>
<dbReference type="AlphaFoldDB" id="A0A9C5ZHH8"/>
<evidence type="ECO:0000313" key="7">
    <source>
        <dbReference type="Proteomes" id="UP000092443"/>
    </source>
</evidence>
<dbReference type="InterPro" id="IPR001902">
    <property type="entry name" value="SLC26A/SulP_fam"/>
</dbReference>